<protein>
    <submittedName>
        <fullName evidence="6">AcrR family transcriptional regulator</fullName>
    </submittedName>
</protein>
<feature type="domain" description="HTH tetR-type" evidence="4">
    <location>
        <begin position="22"/>
        <end position="69"/>
    </location>
</feature>
<dbReference type="RefSeq" id="WP_184723924.1">
    <property type="nucleotide sequence ID" value="NZ_JACHIW010000001.1"/>
</dbReference>
<dbReference type="Gene3D" id="1.10.357.10">
    <property type="entry name" value="Tetracycline Repressor, domain 2"/>
    <property type="match status" value="1"/>
</dbReference>
<dbReference type="InterPro" id="IPR011075">
    <property type="entry name" value="TetR_C"/>
</dbReference>
<evidence type="ECO:0000259" key="4">
    <source>
        <dbReference type="Pfam" id="PF00440"/>
    </source>
</evidence>
<dbReference type="PANTHER" id="PTHR47506:SF3">
    <property type="entry name" value="HTH-TYPE TRANSCRIPTIONAL REGULATOR LMRA"/>
    <property type="match status" value="1"/>
</dbReference>
<evidence type="ECO:0000256" key="1">
    <source>
        <dbReference type="ARBA" id="ARBA00023015"/>
    </source>
</evidence>
<evidence type="ECO:0000259" key="5">
    <source>
        <dbReference type="Pfam" id="PF16925"/>
    </source>
</evidence>
<dbReference type="GO" id="GO:0003677">
    <property type="term" value="F:DNA binding"/>
    <property type="evidence" value="ECO:0007669"/>
    <property type="project" value="UniProtKB-KW"/>
</dbReference>
<dbReference type="SUPFAM" id="SSF46689">
    <property type="entry name" value="Homeodomain-like"/>
    <property type="match status" value="1"/>
</dbReference>
<dbReference type="Pfam" id="PF00440">
    <property type="entry name" value="TetR_N"/>
    <property type="match status" value="1"/>
</dbReference>
<dbReference type="Pfam" id="PF16925">
    <property type="entry name" value="TetR_C_13"/>
    <property type="match status" value="1"/>
</dbReference>
<evidence type="ECO:0000313" key="6">
    <source>
        <dbReference type="EMBL" id="MBB5153309.1"/>
    </source>
</evidence>
<name>A0A840Q3N9_9PSEU</name>
<feature type="domain" description="Tetracyclin repressor-like C-terminal" evidence="5">
    <location>
        <begin position="112"/>
        <end position="193"/>
    </location>
</feature>
<dbReference type="PANTHER" id="PTHR47506">
    <property type="entry name" value="TRANSCRIPTIONAL REGULATORY PROTEIN"/>
    <property type="match status" value="1"/>
</dbReference>
<keyword evidence="3" id="KW-0804">Transcription</keyword>
<dbReference type="Proteomes" id="UP000584374">
    <property type="component" value="Unassembled WGS sequence"/>
</dbReference>
<reference evidence="6 7" key="1">
    <citation type="submission" date="2020-08" db="EMBL/GenBank/DDBJ databases">
        <title>Sequencing the genomes of 1000 actinobacteria strains.</title>
        <authorList>
            <person name="Klenk H.-P."/>
        </authorList>
    </citation>
    <scope>NUCLEOTIDE SEQUENCE [LARGE SCALE GENOMIC DNA]</scope>
    <source>
        <strain evidence="6 7">DSM 45584</strain>
    </source>
</reference>
<dbReference type="InterPro" id="IPR009057">
    <property type="entry name" value="Homeodomain-like_sf"/>
</dbReference>
<gene>
    <name evidence="6" type="ORF">BJ970_000843</name>
</gene>
<proteinExistence type="predicted"/>
<dbReference type="InterPro" id="IPR001647">
    <property type="entry name" value="HTH_TetR"/>
</dbReference>
<sequence length="205" mass="22201">MPTASTATPRLTAKGAATRRRIIEGAAAEIRERGAASTTLDDVCARTATSKSQIFHYFPGGKEELLLAVAAREADRVLEDQQPHLGKLASWQAWHDWRDAVIARYRKQGIHCPLGVLITELGRSTPAAQALTAHLIDRWQAALRAGIRHLQDTGEISRQLDADRTAAALVAAVQGGVTILMSTGRISHLEAALDTSLTLLRTTRN</sequence>
<dbReference type="AlphaFoldDB" id="A0A840Q3N9"/>
<dbReference type="InterPro" id="IPR036271">
    <property type="entry name" value="Tet_transcr_reg_TetR-rel_C_sf"/>
</dbReference>
<evidence type="ECO:0000256" key="3">
    <source>
        <dbReference type="ARBA" id="ARBA00023163"/>
    </source>
</evidence>
<organism evidence="6 7">
    <name type="scientific">Saccharopolyspora phatthalungensis</name>
    <dbReference type="NCBI Taxonomy" id="664693"/>
    <lineage>
        <taxon>Bacteria</taxon>
        <taxon>Bacillati</taxon>
        <taxon>Actinomycetota</taxon>
        <taxon>Actinomycetes</taxon>
        <taxon>Pseudonocardiales</taxon>
        <taxon>Pseudonocardiaceae</taxon>
        <taxon>Saccharopolyspora</taxon>
    </lineage>
</organism>
<keyword evidence="2" id="KW-0238">DNA-binding</keyword>
<dbReference type="EMBL" id="JACHIW010000001">
    <property type="protein sequence ID" value="MBB5153309.1"/>
    <property type="molecule type" value="Genomic_DNA"/>
</dbReference>
<evidence type="ECO:0000256" key="2">
    <source>
        <dbReference type="ARBA" id="ARBA00023125"/>
    </source>
</evidence>
<evidence type="ECO:0000313" key="7">
    <source>
        <dbReference type="Proteomes" id="UP000584374"/>
    </source>
</evidence>
<keyword evidence="7" id="KW-1185">Reference proteome</keyword>
<accession>A0A840Q3N9</accession>
<dbReference type="SUPFAM" id="SSF48498">
    <property type="entry name" value="Tetracyclin repressor-like, C-terminal domain"/>
    <property type="match status" value="1"/>
</dbReference>
<keyword evidence="1" id="KW-0805">Transcription regulation</keyword>
<comment type="caution">
    <text evidence="6">The sequence shown here is derived from an EMBL/GenBank/DDBJ whole genome shotgun (WGS) entry which is preliminary data.</text>
</comment>